<dbReference type="AlphaFoldDB" id="A0A1I2XA96"/>
<dbReference type="STRING" id="582675.SAMN05192565_13426"/>
<dbReference type="GO" id="GO:0032259">
    <property type="term" value="P:methylation"/>
    <property type="evidence" value="ECO:0007669"/>
    <property type="project" value="UniProtKB-KW"/>
</dbReference>
<dbReference type="OrthoDB" id="823609at2"/>
<dbReference type="PANTHER" id="PTHR43861">
    <property type="entry name" value="TRANS-ACONITATE 2-METHYLTRANSFERASE-RELATED"/>
    <property type="match status" value="1"/>
</dbReference>
<keyword evidence="1 2" id="KW-0808">Transferase</keyword>
<dbReference type="PANTHER" id="PTHR43861:SF3">
    <property type="entry name" value="PUTATIVE (AFU_ORTHOLOGUE AFUA_2G14390)-RELATED"/>
    <property type="match status" value="1"/>
</dbReference>
<protein>
    <submittedName>
        <fullName evidence="2">Methyltransferase domain-containing protein</fullName>
    </submittedName>
</protein>
<organism evidence="2 3">
    <name type="scientific">Methylobacterium gossipiicola</name>
    <dbReference type="NCBI Taxonomy" id="582675"/>
    <lineage>
        <taxon>Bacteria</taxon>
        <taxon>Pseudomonadati</taxon>
        <taxon>Pseudomonadota</taxon>
        <taxon>Alphaproteobacteria</taxon>
        <taxon>Hyphomicrobiales</taxon>
        <taxon>Methylobacteriaceae</taxon>
        <taxon>Methylobacterium</taxon>
    </lineage>
</organism>
<keyword evidence="3" id="KW-1185">Reference proteome</keyword>
<dbReference type="CDD" id="cd02440">
    <property type="entry name" value="AdoMet_MTases"/>
    <property type="match status" value="1"/>
</dbReference>
<dbReference type="GO" id="GO:0008168">
    <property type="term" value="F:methyltransferase activity"/>
    <property type="evidence" value="ECO:0007669"/>
    <property type="project" value="UniProtKB-KW"/>
</dbReference>
<accession>A0A1I2XA96</accession>
<dbReference type="InterPro" id="IPR029063">
    <property type="entry name" value="SAM-dependent_MTases_sf"/>
</dbReference>
<dbReference type="EMBL" id="FOPM01000034">
    <property type="protein sequence ID" value="SFH09606.1"/>
    <property type="molecule type" value="Genomic_DNA"/>
</dbReference>
<dbReference type="Pfam" id="PF13489">
    <property type="entry name" value="Methyltransf_23"/>
    <property type="match status" value="1"/>
</dbReference>
<dbReference type="Proteomes" id="UP000199229">
    <property type="component" value="Unassembled WGS sequence"/>
</dbReference>
<evidence type="ECO:0000256" key="1">
    <source>
        <dbReference type="ARBA" id="ARBA00022679"/>
    </source>
</evidence>
<dbReference type="Gene3D" id="3.40.50.150">
    <property type="entry name" value="Vaccinia Virus protein VP39"/>
    <property type="match status" value="1"/>
</dbReference>
<proteinExistence type="predicted"/>
<dbReference type="RefSeq" id="WP_091975106.1">
    <property type="nucleotide sequence ID" value="NZ_FOPM01000034.1"/>
</dbReference>
<sequence>MMQSNDYSGTGVTASSWDEKYLTGRKSAWTENLLVAREINRRMTNDPSMHWLNWFFEKFLDRKPGKVLSIGCGDGAHELIMARCGYVDHVHGFDASSAGIARAKAAADTEGLAATFEVKLFEEFSADPPIAVYDMVMFAGALHHVRNIEDMLFAVQRTLKPEGLLLVNEYIGPAYQLYPKNQLDIVNLVLRLSSPEMRLGHDTEVRLPTMQMIYEADPSEGVRAPLIRPLLPHFFSPLFERLNGGGLLHALFDGLNANKVNDNSPESNAYIAACIDLENILTASNFLPHDFMFGCYKNDKSNS</sequence>
<evidence type="ECO:0000313" key="3">
    <source>
        <dbReference type="Proteomes" id="UP000199229"/>
    </source>
</evidence>
<evidence type="ECO:0000313" key="2">
    <source>
        <dbReference type="EMBL" id="SFH09606.1"/>
    </source>
</evidence>
<dbReference type="SUPFAM" id="SSF53335">
    <property type="entry name" value="S-adenosyl-L-methionine-dependent methyltransferases"/>
    <property type="match status" value="1"/>
</dbReference>
<name>A0A1I2XA96_9HYPH</name>
<gene>
    <name evidence="2" type="ORF">SAMN05192565_13426</name>
</gene>
<reference evidence="3" key="1">
    <citation type="submission" date="2016-10" db="EMBL/GenBank/DDBJ databases">
        <authorList>
            <person name="Varghese N."/>
            <person name="Submissions S."/>
        </authorList>
    </citation>
    <scope>NUCLEOTIDE SEQUENCE [LARGE SCALE GENOMIC DNA]</scope>
    <source>
        <strain evidence="3">Gh-105</strain>
    </source>
</reference>
<keyword evidence="2" id="KW-0489">Methyltransferase</keyword>